<feature type="region of interest" description="Disordered" evidence="1">
    <location>
        <begin position="525"/>
        <end position="556"/>
    </location>
</feature>
<dbReference type="EMBL" id="HBIN01012071">
    <property type="protein sequence ID" value="CAE0438852.1"/>
    <property type="molecule type" value="Transcribed_RNA"/>
</dbReference>
<reference evidence="3" key="1">
    <citation type="submission" date="2021-01" db="EMBL/GenBank/DDBJ databases">
        <authorList>
            <person name="Corre E."/>
            <person name="Pelletier E."/>
            <person name="Niang G."/>
            <person name="Scheremetjew M."/>
            <person name="Finn R."/>
            <person name="Kale V."/>
            <person name="Holt S."/>
            <person name="Cochrane G."/>
            <person name="Meng A."/>
            <person name="Brown T."/>
            <person name="Cohen L."/>
        </authorList>
    </citation>
    <scope>NUCLEOTIDE SEQUENCE</scope>
    <source>
        <strain evidence="3">GSBS06</strain>
    </source>
</reference>
<evidence type="ECO:0000313" key="3">
    <source>
        <dbReference type="EMBL" id="CAE0438855.1"/>
    </source>
</evidence>
<evidence type="ECO:0000313" key="2">
    <source>
        <dbReference type="EMBL" id="CAE0438852.1"/>
    </source>
</evidence>
<evidence type="ECO:0008006" key="4">
    <source>
        <dbReference type="Google" id="ProtNLM"/>
    </source>
</evidence>
<dbReference type="PANTHER" id="PTHR28670:SF1">
    <property type="entry name" value="UV-STIMULATED SCAFFOLD PROTEIN A"/>
    <property type="match status" value="1"/>
</dbReference>
<name>A0A6S8CP36_9STRA</name>
<dbReference type="GO" id="GO:0006283">
    <property type="term" value="P:transcription-coupled nucleotide-excision repair"/>
    <property type="evidence" value="ECO:0007669"/>
    <property type="project" value="TreeGrafter"/>
</dbReference>
<dbReference type="AlphaFoldDB" id="A0A6S8CP36"/>
<dbReference type="Pfam" id="PF20867">
    <property type="entry name" value="UVSSA_N"/>
    <property type="match status" value="1"/>
</dbReference>
<proteinExistence type="predicted"/>
<sequence length="556" mass="62820">MWSSETVEGAATGRERRKVELYPFVERTKAKLDSLVSKIVRRKRGTSSRVNNEPGSGFGSDGYGLTTRGASLALAELNAQQLRSIKLIVQNCGKEAANYCCYVLYDKGFKSDNSLERYLSLLLLKELLSKSHYVRQYVFGDFIIFVKHIVNIPNVSKLPGPEATALILHKKALILIRDWCSNYGDYYGKLNIAAKYLESQLPEFYDTSKRALSRREREEEERRQRTQRILRVQLDNLRRDLRDNVDDDTGTSQNGGALVAMKATLTEAEELLEILVPSVSALTEYSKHIIKPSVGSVEESDDDSILWDDDDDDNGETESISKSNPQGTSSNDLNTVAHIPSNYELVINIPVGGESCKHSSFFSKRQGLSPESEAVVRESLLDCRKEIQKSHLPLIESWIRILSRVEPDTTDRRRTRSRLLVNVLGLKSKFRGIAQKCNDVGVVLGNEDNVKGTGINIYVDDYVQLVSNNYALNSVSTITGPNNATRKRKSDSTVELVKPKFLKNLKEKKKEKKLALEKRKIVKEDNDGKPSLNLKEKRSNKRKGKLKRQFADPFKR</sequence>
<dbReference type="GO" id="GO:0000993">
    <property type="term" value="F:RNA polymerase II complex binding"/>
    <property type="evidence" value="ECO:0007669"/>
    <property type="project" value="TreeGrafter"/>
</dbReference>
<dbReference type="InterPro" id="IPR018610">
    <property type="entry name" value="UVSSA"/>
</dbReference>
<feature type="compositionally biased region" description="Basic residues" evidence="1">
    <location>
        <begin position="538"/>
        <end position="548"/>
    </location>
</feature>
<dbReference type="EMBL" id="HBIN01012075">
    <property type="protein sequence ID" value="CAE0438855.1"/>
    <property type="molecule type" value="Transcribed_RNA"/>
</dbReference>
<accession>A0A6S8CP36</accession>
<dbReference type="GO" id="GO:0009411">
    <property type="term" value="P:response to UV"/>
    <property type="evidence" value="ECO:0007669"/>
    <property type="project" value="InterPro"/>
</dbReference>
<feature type="compositionally biased region" description="Polar residues" evidence="1">
    <location>
        <begin position="317"/>
        <end position="334"/>
    </location>
</feature>
<dbReference type="GO" id="GO:0005694">
    <property type="term" value="C:chromosome"/>
    <property type="evidence" value="ECO:0007669"/>
    <property type="project" value="TreeGrafter"/>
</dbReference>
<dbReference type="InterPro" id="IPR049408">
    <property type="entry name" value="UVSSA_N_a-solenoid_rpt"/>
</dbReference>
<feature type="region of interest" description="Disordered" evidence="1">
    <location>
        <begin position="299"/>
        <end position="335"/>
    </location>
</feature>
<feature type="compositionally biased region" description="Acidic residues" evidence="1">
    <location>
        <begin position="299"/>
        <end position="316"/>
    </location>
</feature>
<protein>
    <recommendedName>
        <fullName evidence="4">VHS domain-containing protein</fullName>
    </recommendedName>
</protein>
<evidence type="ECO:0000256" key="1">
    <source>
        <dbReference type="SAM" id="MobiDB-lite"/>
    </source>
</evidence>
<dbReference type="PANTHER" id="PTHR28670">
    <property type="entry name" value="UV-STIMULATED SCAFFOLD PROTEIN A"/>
    <property type="match status" value="1"/>
</dbReference>
<organism evidence="3">
    <name type="scientific">Aplanochytrium stocchinoi</name>
    <dbReference type="NCBI Taxonomy" id="215587"/>
    <lineage>
        <taxon>Eukaryota</taxon>
        <taxon>Sar</taxon>
        <taxon>Stramenopiles</taxon>
        <taxon>Bigyra</taxon>
        <taxon>Labyrinthulomycetes</taxon>
        <taxon>Thraustochytrida</taxon>
        <taxon>Thraustochytriidae</taxon>
        <taxon>Aplanochytrium</taxon>
    </lineage>
</organism>
<gene>
    <name evidence="2" type="ORF">ASTO00021_LOCUS9075</name>
    <name evidence="3" type="ORF">ASTO00021_LOCUS9078</name>
</gene>